<dbReference type="GeneID" id="17250111"/>
<dbReference type="STRING" id="2903.R1B461"/>
<evidence type="ECO:0000256" key="6">
    <source>
        <dbReference type="SAM" id="MobiDB-lite"/>
    </source>
</evidence>
<dbReference type="KEGG" id="ehx:EMIHUDRAFT_221638"/>
<keyword evidence="8" id="KW-1185">Reference proteome</keyword>
<comment type="subcellular location">
    <subcellularLocation>
        <location evidence="1">Cell projection</location>
        <location evidence="1">Cilium</location>
    </subcellularLocation>
</comment>
<accession>A0A0D3HXY2</accession>
<proteinExistence type="predicted"/>
<evidence type="ECO:0000256" key="4">
    <source>
        <dbReference type="ARBA" id="ARBA00023069"/>
    </source>
</evidence>
<evidence type="ECO:0000313" key="7">
    <source>
        <dbReference type="EnsemblProtists" id="EOD03867"/>
    </source>
</evidence>
<reference evidence="7" key="2">
    <citation type="submission" date="2024-10" db="UniProtKB">
        <authorList>
            <consortium name="EnsemblProtists"/>
        </authorList>
    </citation>
    <scope>IDENTIFICATION</scope>
</reference>
<sequence>MTSLGDVDCLQPAAGPGSDERIGDGLDGGEAGAKLLAKFGLIDQAIEYATESGNFDHAFALAQASKQDKVPEVHLKYAMFLEDEGQFESAEKEFLKAEKPKEAIDMYTHQQDWAAALRVAETSEPSSVPDVLCAQAKALVEKGDFTKAEALFVRAKKPELAVEAYKHAARWGDAQRLAKEFLPHKVADLTAEHAAYMRGDGVHASEEALLGPARSLEEGRDFARAIDAYLKVTSERARSHDICEEAWEKAVQLAMNHVPARIAEVVNTVSKRLMGIGRHPQAAELYEGIDQHREAVDIYMAGNLWDQARSLARSATPQYAKEVEVRYREHLKGAGAAVDLVQGGNVSEGLEAYAQRGEWERALELAKQQGPPMLVKYATLHGAALIGQHEFVRAATLIGKYGASAQPAPLAMYERVARELLASGEPDGGGMGKQPLVGTRSMLHKAVGALRDAGDEPALQRFETLLWASHMAAAKVLAAERGAMDVQRKLAIGLLRHVAAVPADMAFYEAGMACKAAADLNSAFVFLNRYLDITEAVEENEATSAALDNSDFANTPIPHEFPLPDKQFIDGSQIEHVRDYVLELSMNKAVQQALDTADLGHAKAIEGAIKDDERVRFAALYALALDFYTAEHDPVPLMQ</sequence>
<dbReference type="HOGENOM" id="CLU_428611_0_0_1"/>
<evidence type="ECO:0000256" key="3">
    <source>
        <dbReference type="ARBA" id="ARBA00022737"/>
    </source>
</evidence>
<dbReference type="PANTHER" id="PTHR15722">
    <property type="entry name" value="IFT140/172-RELATED"/>
    <property type="match status" value="1"/>
</dbReference>
<dbReference type="OMA" id="RSHDICE"/>
<keyword evidence="5" id="KW-0966">Cell projection</keyword>
<keyword evidence="4" id="KW-0969">Cilium</keyword>
<protein>
    <submittedName>
        <fullName evidence="7">Uncharacterized protein</fullName>
    </submittedName>
</protein>
<dbReference type="PaxDb" id="2903-EOD03867"/>
<dbReference type="AlphaFoldDB" id="A0A0D3HXY2"/>
<evidence type="ECO:0000313" key="8">
    <source>
        <dbReference type="Proteomes" id="UP000013827"/>
    </source>
</evidence>
<evidence type="ECO:0000256" key="2">
    <source>
        <dbReference type="ARBA" id="ARBA00022574"/>
    </source>
</evidence>
<keyword evidence="2" id="KW-0853">WD repeat</keyword>
<dbReference type="RefSeq" id="XP_005756296.1">
    <property type="nucleotide sequence ID" value="XM_005756239.1"/>
</dbReference>
<dbReference type="eggNOG" id="KOG3616">
    <property type="taxonomic scope" value="Eukaryota"/>
</dbReference>
<dbReference type="GO" id="GO:0005930">
    <property type="term" value="C:axoneme"/>
    <property type="evidence" value="ECO:0007669"/>
    <property type="project" value="TreeGrafter"/>
</dbReference>
<dbReference type="PANTHER" id="PTHR15722:SF2">
    <property type="entry name" value="INTRAFLAGELLAR TRANSPORT PROTEIN 172 HOMOLOG"/>
    <property type="match status" value="1"/>
</dbReference>
<dbReference type="Proteomes" id="UP000013827">
    <property type="component" value="Unassembled WGS sequence"/>
</dbReference>
<evidence type="ECO:0000256" key="5">
    <source>
        <dbReference type="ARBA" id="ARBA00023273"/>
    </source>
</evidence>
<dbReference type="EnsemblProtists" id="EOD03867">
    <property type="protein sequence ID" value="EOD03867"/>
    <property type="gene ID" value="EMIHUDRAFT_221638"/>
</dbReference>
<name>A0A0D3HXY2_EMIH1</name>
<dbReference type="GO" id="GO:0042073">
    <property type="term" value="P:intraciliary transport"/>
    <property type="evidence" value="ECO:0007669"/>
    <property type="project" value="TreeGrafter"/>
</dbReference>
<evidence type="ECO:0000256" key="1">
    <source>
        <dbReference type="ARBA" id="ARBA00004138"/>
    </source>
</evidence>
<organism evidence="7 8">
    <name type="scientific">Emiliania huxleyi (strain CCMP1516)</name>
    <dbReference type="NCBI Taxonomy" id="280463"/>
    <lineage>
        <taxon>Eukaryota</taxon>
        <taxon>Haptista</taxon>
        <taxon>Haptophyta</taxon>
        <taxon>Prymnesiophyceae</taxon>
        <taxon>Isochrysidales</taxon>
        <taxon>Noelaerhabdaceae</taxon>
        <taxon>Emiliania</taxon>
    </lineage>
</organism>
<feature type="region of interest" description="Disordered" evidence="6">
    <location>
        <begin position="1"/>
        <end position="24"/>
    </location>
</feature>
<keyword evidence="3" id="KW-0677">Repeat</keyword>
<dbReference type="Gene3D" id="1.25.40.470">
    <property type="match status" value="1"/>
</dbReference>
<dbReference type="GO" id="GO:0036064">
    <property type="term" value="C:ciliary basal body"/>
    <property type="evidence" value="ECO:0007669"/>
    <property type="project" value="TreeGrafter"/>
</dbReference>
<reference evidence="8" key="1">
    <citation type="journal article" date="2013" name="Nature">
        <title>Pan genome of the phytoplankton Emiliania underpins its global distribution.</title>
        <authorList>
            <person name="Read B.A."/>
            <person name="Kegel J."/>
            <person name="Klute M.J."/>
            <person name="Kuo A."/>
            <person name="Lefebvre S.C."/>
            <person name="Maumus F."/>
            <person name="Mayer C."/>
            <person name="Miller J."/>
            <person name="Monier A."/>
            <person name="Salamov A."/>
            <person name="Young J."/>
            <person name="Aguilar M."/>
            <person name="Claverie J.M."/>
            <person name="Frickenhaus S."/>
            <person name="Gonzalez K."/>
            <person name="Herman E.K."/>
            <person name="Lin Y.C."/>
            <person name="Napier J."/>
            <person name="Ogata H."/>
            <person name="Sarno A.F."/>
            <person name="Shmutz J."/>
            <person name="Schroeder D."/>
            <person name="de Vargas C."/>
            <person name="Verret F."/>
            <person name="von Dassow P."/>
            <person name="Valentin K."/>
            <person name="Van de Peer Y."/>
            <person name="Wheeler G."/>
            <person name="Dacks J.B."/>
            <person name="Delwiche C.F."/>
            <person name="Dyhrman S.T."/>
            <person name="Glockner G."/>
            <person name="John U."/>
            <person name="Richards T."/>
            <person name="Worden A.Z."/>
            <person name="Zhang X."/>
            <person name="Grigoriev I.V."/>
            <person name="Allen A.E."/>
            <person name="Bidle K."/>
            <person name="Borodovsky M."/>
            <person name="Bowler C."/>
            <person name="Brownlee C."/>
            <person name="Cock J.M."/>
            <person name="Elias M."/>
            <person name="Gladyshev V.N."/>
            <person name="Groth M."/>
            <person name="Guda C."/>
            <person name="Hadaegh A."/>
            <person name="Iglesias-Rodriguez M.D."/>
            <person name="Jenkins J."/>
            <person name="Jones B.M."/>
            <person name="Lawson T."/>
            <person name="Leese F."/>
            <person name="Lindquist E."/>
            <person name="Lobanov A."/>
            <person name="Lomsadze A."/>
            <person name="Malik S.B."/>
            <person name="Marsh M.E."/>
            <person name="Mackinder L."/>
            <person name="Mock T."/>
            <person name="Mueller-Roeber B."/>
            <person name="Pagarete A."/>
            <person name="Parker M."/>
            <person name="Probert I."/>
            <person name="Quesneville H."/>
            <person name="Raines C."/>
            <person name="Rensing S.A."/>
            <person name="Riano-Pachon D.M."/>
            <person name="Richier S."/>
            <person name="Rokitta S."/>
            <person name="Shiraiwa Y."/>
            <person name="Soanes D.M."/>
            <person name="van der Giezen M."/>
            <person name="Wahlund T.M."/>
            <person name="Williams B."/>
            <person name="Wilson W."/>
            <person name="Wolfe G."/>
            <person name="Wurch L.L."/>
        </authorList>
    </citation>
    <scope>NUCLEOTIDE SEQUENCE</scope>
</reference>
<dbReference type="GO" id="GO:0030992">
    <property type="term" value="C:intraciliary transport particle B"/>
    <property type="evidence" value="ECO:0007669"/>
    <property type="project" value="TreeGrafter"/>
</dbReference>